<reference evidence="1" key="1">
    <citation type="journal article" date="2014" name="Front. Microbiol.">
        <title>High frequency of phylogenetically diverse reductive dehalogenase-homologous genes in deep subseafloor sedimentary metagenomes.</title>
        <authorList>
            <person name="Kawai M."/>
            <person name="Futagami T."/>
            <person name="Toyoda A."/>
            <person name="Takaki Y."/>
            <person name="Nishi S."/>
            <person name="Hori S."/>
            <person name="Arai W."/>
            <person name="Tsubouchi T."/>
            <person name="Morono Y."/>
            <person name="Uchiyama I."/>
            <person name="Ito T."/>
            <person name="Fujiyama A."/>
            <person name="Inagaki F."/>
            <person name="Takami H."/>
        </authorList>
    </citation>
    <scope>NUCLEOTIDE SEQUENCE</scope>
    <source>
        <strain evidence="1">Expedition CK06-06</strain>
    </source>
</reference>
<name>X1IRV9_9ZZZZ</name>
<dbReference type="EMBL" id="BARU01037163">
    <property type="protein sequence ID" value="GAH85191.1"/>
    <property type="molecule type" value="Genomic_DNA"/>
</dbReference>
<comment type="caution">
    <text evidence="1">The sequence shown here is derived from an EMBL/GenBank/DDBJ whole genome shotgun (WGS) entry which is preliminary data.</text>
</comment>
<organism evidence="1">
    <name type="scientific">marine sediment metagenome</name>
    <dbReference type="NCBI Taxonomy" id="412755"/>
    <lineage>
        <taxon>unclassified sequences</taxon>
        <taxon>metagenomes</taxon>
        <taxon>ecological metagenomes</taxon>
    </lineage>
</organism>
<proteinExistence type="predicted"/>
<evidence type="ECO:0000313" key="1">
    <source>
        <dbReference type="EMBL" id="GAH85191.1"/>
    </source>
</evidence>
<protein>
    <recommendedName>
        <fullName evidence="2">Methyltransferase type 11 domain-containing protein</fullName>
    </recommendedName>
</protein>
<dbReference type="AlphaFoldDB" id="X1IRV9"/>
<sequence>MVNMINWEDKFNEQLTWTSELRDSLYEKADFSHKKNLLELGCRTGELLKEIGIKYNLKTIWYR</sequence>
<gene>
    <name evidence="1" type="ORF">S03H2_57947</name>
</gene>
<accession>X1IRV9</accession>
<evidence type="ECO:0008006" key="2">
    <source>
        <dbReference type="Google" id="ProtNLM"/>
    </source>
</evidence>